<dbReference type="Pfam" id="PF14291">
    <property type="entry name" value="DUF4371"/>
    <property type="match status" value="1"/>
</dbReference>
<reference evidence="2" key="1">
    <citation type="submission" date="2015-07" db="EMBL/GenBank/DDBJ databases">
        <title>MeaNS - Measles Nucleotide Surveillance Program.</title>
        <authorList>
            <person name="Tran T."/>
            <person name="Druce J."/>
        </authorList>
    </citation>
    <scope>NUCLEOTIDE SEQUENCE</scope>
    <source>
        <strain evidence="2">UCB-OBI-ISO-001</strain>
        <tissue evidence="2">Gonad</tissue>
    </source>
</reference>
<organism evidence="2">
    <name type="scientific">Octopus bimaculoides</name>
    <name type="common">California two-spotted octopus</name>
    <dbReference type="NCBI Taxonomy" id="37653"/>
    <lineage>
        <taxon>Eukaryota</taxon>
        <taxon>Metazoa</taxon>
        <taxon>Spiralia</taxon>
        <taxon>Lophotrochozoa</taxon>
        <taxon>Mollusca</taxon>
        <taxon>Cephalopoda</taxon>
        <taxon>Coleoidea</taxon>
        <taxon>Octopodiformes</taxon>
        <taxon>Octopoda</taxon>
        <taxon>Incirrata</taxon>
        <taxon>Octopodidae</taxon>
        <taxon>Octopus</taxon>
    </lineage>
</organism>
<dbReference type="PANTHER" id="PTHR45749">
    <property type="match status" value="1"/>
</dbReference>
<name>A0A0L8I6C2_OCTBM</name>
<dbReference type="EMBL" id="KQ416430">
    <property type="protein sequence ID" value="KOF97012.1"/>
    <property type="molecule type" value="Genomic_DNA"/>
</dbReference>
<sequence>MLADPMETVGHLSFTTRSKRLRICGDGSTYNHRHNDVRGSGCKTLELQGVIDLLKQYDDYEGGVNCSICDRRTYDSEEVAQQALKIIFKAVRFCGKQGLALQEHDHDMGNFVNLVREFAEECSAEVSQWFKRRDNFLSDTIQNEILEAYAHNILHEIKIKVENSRFIGIICDGTTDCSGMEQVSITVQYVSEDLNVNEDFLGFYNPPDCSLETLTKIILDVFCRLNISLDSKLCCFSFDGASTMSGNISGVQMRLKNLFPGTYFVHCGNHSLNLVLHEVYSKVTFVADTLNFVHQCAILVKESPKRKAQWTNLCGENVIMLQAVCLTQWCIRATALKRAENNKNIQNFLLDLLNDSLLRATTKATVKGLLKQSGKASTLFGIKIAGEKPQ</sequence>
<accession>A0A0L8I6C2</accession>
<dbReference type="InterPro" id="IPR012337">
    <property type="entry name" value="RNaseH-like_sf"/>
</dbReference>
<proteinExistence type="predicted"/>
<dbReference type="InterPro" id="IPR025398">
    <property type="entry name" value="DUF4371"/>
</dbReference>
<gene>
    <name evidence="2" type="ORF">OCBIM_22032377mg</name>
</gene>
<dbReference type="STRING" id="37653.A0A0L8I6C2"/>
<feature type="domain" description="DUF4371" evidence="1">
    <location>
        <begin position="92"/>
        <end position="250"/>
    </location>
</feature>
<protein>
    <recommendedName>
        <fullName evidence="1">DUF4371 domain-containing protein</fullName>
    </recommendedName>
</protein>
<dbReference type="SUPFAM" id="SSF53098">
    <property type="entry name" value="Ribonuclease H-like"/>
    <property type="match status" value="1"/>
</dbReference>
<dbReference type="OrthoDB" id="6122801at2759"/>
<dbReference type="AlphaFoldDB" id="A0A0L8I6C2"/>
<dbReference type="PANTHER" id="PTHR45749:SF21">
    <property type="entry name" value="DUF4371 DOMAIN-CONTAINING PROTEIN"/>
    <property type="match status" value="1"/>
</dbReference>
<evidence type="ECO:0000313" key="2">
    <source>
        <dbReference type="EMBL" id="KOF97012.1"/>
    </source>
</evidence>
<evidence type="ECO:0000259" key="1">
    <source>
        <dbReference type="Pfam" id="PF14291"/>
    </source>
</evidence>